<dbReference type="STRING" id="683124.SAMN05444337_0281"/>
<sequence length="268" mass="32631">MNCEYLAYKPKEVTPGIWLPEDGIDYHSIYTSVKKYNPDGLLFYEIKNGYEEKTVFMDLLPTAKLIHHMFSYLEKKIMYQYEKGGVLKKTTFISYSDNFEVEHTEKNFFYDNDSTICLHFLYDKPSYYDKTTLLKDKKIVEYWNADKRPYLRYEYHYDNDKLMTLVEFELPSNRIKQFWEHKYDGNGNCVEMQRFNYKKEPEHCWLYFFDEYNNCIKEQMVFGTSKRLVEDINFIHEYDDDGNWNRKVIYKNGSIQYFVDNKTNLLIK</sequence>
<gene>
    <name evidence="1" type="ORF">SAMN05444337_0281</name>
</gene>
<dbReference type="AlphaFoldDB" id="A0A1M6C4W5"/>
<proteinExistence type="predicted"/>
<reference evidence="1 2" key="1">
    <citation type="submission" date="2016-11" db="EMBL/GenBank/DDBJ databases">
        <authorList>
            <person name="Jaros S."/>
            <person name="Januszkiewicz K."/>
            <person name="Wedrychowicz H."/>
        </authorList>
    </citation>
    <scope>NUCLEOTIDE SEQUENCE [LARGE SCALE GENOMIC DNA]</scope>
    <source>
        <strain evidence="1 2">DSM 22807</strain>
    </source>
</reference>
<dbReference type="OrthoDB" id="1046747at2"/>
<keyword evidence="2" id="KW-1185">Reference proteome</keyword>
<dbReference type="RefSeq" id="WP_072780779.1">
    <property type="nucleotide sequence ID" value="NZ_CP045292.1"/>
</dbReference>
<evidence type="ECO:0000313" key="2">
    <source>
        <dbReference type="Proteomes" id="UP000184232"/>
    </source>
</evidence>
<dbReference type="Proteomes" id="UP000184232">
    <property type="component" value="Unassembled WGS sequence"/>
</dbReference>
<dbReference type="EMBL" id="FQZH01000001">
    <property type="protein sequence ID" value="SHI56065.1"/>
    <property type="molecule type" value="Genomic_DNA"/>
</dbReference>
<evidence type="ECO:0000313" key="1">
    <source>
        <dbReference type="EMBL" id="SHI56065.1"/>
    </source>
</evidence>
<protein>
    <submittedName>
        <fullName evidence="1">Uncharacterized protein</fullName>
    </submittedName>
</protein>
<name>A0A1M6C4W5_9FLAO</name>
<accession>A0A1M6C4W5</accession>
<organism evidence="1 2">
    <name type="scientific">Flavobacterium haoranii</name>
    <dbReference type="NCBI Taxonomy" id="683124"/>
    <lineage>
        <taxon>Bacteria</taxon>
        <taxon>Pseudomonadati</taxon>
        <taxon>Bacteroidota</taxon>
        <taxon>Flavobacteriia</taxon>
        <taxon>Flavobacteriales</taxon>
        <taxon>Flavobacteriaceae</taxon>
        <taxon>Flavobacterium</taxon>
    </lineage>
</organism>